<dbReference type="Gene3D" id="1.10.510.10">
    <property type="entry name" value="Transferase(Phosphotransferase) domain 1"/>
    <property type="match status" value="1"/>
</dbReference>
<feature type="domain" description="Protein kinase" evidence="7">
    <location>
        <begin position="18"/>
        <end position="281"/>
    </location>
</feature>
<dbReference type="InterPro" id="IPR017441">
    <property type="entry name" value="Protein_kinase_ATP_BS"/>
</dbReference>
<keyword evidence="2 5" id="KW-0547">Nucleotide-binding</keyword>
<dbReference type="InterPro" id="IPR011009">
    <property type="entry name" value="Kinase-like_dom_sf"/>
</dbReference>
<dbReference type="PROSITE" id="PS00107">
    <property type="entry name" value="PROTEIN_KINASE_ATP"/>
    <property type="match status" value="1"/>
</dbReference>
<keyword evidence="9" id="KW-1185">Reference proteome</keyword>
<reference evidence="8 9" key="1">
    <citation type="submission" date="2018-05" db="EMBL/GenBank/DDBJ databases">
        <title>Complete genome sequence of sponge-derived Streptomyces sp. HNM0039.</title>
        <authorList>
            <person name="Huang X."/>
            <person name="Zhou S."/>
        </authorList>
    </citation>
    <scope>NUCLEOTIDE SEQUENCE [LARGE SCALE GENOMIC DNA]</scope>
    <source>
        <strain evidence="8 9">HNM0039</strain>
    </source>
</reference>
<name>A0A2S1T2M6_9ACTN</name>
<feature type="binding site" evidence="5">
    <location>
        <position position="46"/>
    </location>
    <ligand>
        <name>ATP</name>
        <dbReference type="ChEBI" id="CHEBI:30616"/>
    </ligand>
</feature>
<evidence type="ECO:0000256" key="6">
    <source>
        <dbReference type="SAM" id="MobiDB-lite"/>
    </source>
</evidence>
<dbReference type="Gene3D" id="3.30.200.20">
    <property type="entry name" value="Phosphorylase Kinase, domain 1"/>
    <property type="match status" value="1"/>
</dbReference>
<keyword evidence="8" id="KW-0723">Serine/threonine-protein kinase</keyword>
<dbReference type="PROSITE" id="PS00108">
    <property type="entry name" value="PROTEIN_KINASE_ST"/>
    <property type="match status" value="1"/>
</dbReference>
<evidence type="ECO:0000313" key="9">
    <source>
        <dbReference type="Proteomes" id="UP000244900"/>
    </source>
</evidence>
<dbReference type="SUPFAM" id="SSF56112">
    <property type="entry name" value="Protein kinase-like (PK-like)"/>
    <property type="match status" value="1"/>
</dbReference>
<dbReference type="InterPro" id="IPR000719">
    <property type="entry name" value="Prot_kinase_dom"/>
</dbReference>
<evidence type="ECO:0000313" key="8">
    <source>
        <dbReference type="EMBL" id="AWI32929.1"/>
    </source>
</evidence>
<evidence type="ECO:0000256" key="1">
    <source>
        <dbReference type="ARBA" id="ARBA00022679"/>
    </source>
</evidence>
<dbReference type="PANTHER" id="PTHR43289:SF34">
    <property type="entry name" value="SERINE_THREONINE-PROTEIN KINASE YBDM-RELATED"/>
    <property type="match status" value="1"/>
</dbReference>
<feature type="region of interest" description="Disordered" evidence="6">
    <location>
        <begin position="364"/>
        <end position="399"/>
    </location>
</feature>
<dbReference type="EMBL" id="CP029188">
    <property type="protein sequence ID" value="AWI32929.1"/>
    <property type="molecule type" value="Genomic_DNA"/>
</dbReference>
<accession>A0A2S1T2M6</accession>
<dbReference type="Proteomes" id="UP000244900">
    <property type="component" value="Chromosome"/>
</dbReference>
<sequence>MAYLQPMRSDDPREVAGYRLLARIGEGGMGTVYLSRTRGNQPVALKVIRREYAQDDEFRRRFAQEARAARQVQGYHLVPVVDHDTTGVEPWLATTFMPAVPLDVALATYGPLPLPTALQLMGCAAEALRAVHAAGVIHRDLKPSNILLGPQGPSVIDFGIARAADATQLTRSGGLIGTPQFMSPEHANGQPLGPSTDIFSLGLVAAVAATGRHPYGDGGAITLATKIANTELRPPSLSGYPEPLQGILEQCLSADPAARPTPGELTEMCERVGGRRSQDFTGWLPEPIAAEIARREQAAEHPPAPAYASTATGLGAPTAPPTRPPRHTTAPPPAPAPAPVRRRTGLTAVAVLMAVAVTAGVTWSLTRPDGKGTDGAKGGATASSPAPGTSKSAGGKTGGKATYTAVFEKKPFTLRAPQDFAYTHVDLDAPKADPKTDWQGSSEIAPGSELKYSHWSGVSELKFVTTTGKSTGATPEDCKSATETNALATEIQGEALTTELTKGTVLCTVTSDGKLAMLKITDVVPHEVRPDYVAELTLWTIS</sequence>
<dbReference type="OrthoDB" id="9762169at2"/>
<organism evidence="8 9">
    <name type="scientific">Streptomyces tirandamycinicus</name>
    <dbReference type="NCBI Taxonomy" id="2174846"/>
    <lineage>
        <taxon>Bacteria</taxon>
        <taxon>Bacillati</taxon>
        <taxon>Actinomycetota</taxon>
        <taxon>Actinomycetes</taxon>
        <taxon>Kitasatosporales</taxon>
        <taxon>Streptomycetaceae</taxon>
        <taxon>Streptomyces</taxon>
    </lineage>
</organism>
<feature type="compositionally biased region" description="Low complexity" evidence="6">
    <location>
        <begin position="388"/>
        <end position="399"/>
    </location>
</feature>
<evidence type="ECO:0000259" key="7">
    <source>
        <dbReference type="PROSITE" id="PS50011"/>
    </source>
</evidence>
<gene>
    <name evidence="8" type="ORF">DDW44_06305</name>
</gene>
<dbReference type="AlphaFoldDB" id="A0A2S1T2M6"/>
<keyword evidence="4 5" id="KW-0067">ATP-binding</keyword>
<dbReference type="GO" id="GO:0004674">
    <property type="term" value="F:protein serine/threonine kinase activity"/>
    <property type="evidence" value="ECO:0007669"/>
    <property type="project" value="UniProtKB-KW"/>
</dbReference>
<dbReference type="KEGG" id="stir:DDW44_06305"/>
<keyword evidence="3 8" id="KW-0418">Kinase</keyword>
<protein>
    <submittedName>
        <fullName evidence="8">Serine/threonine protein kinase</fullName>
    </submittedName>
</protein>
<evidence type="ECO:0000256" key="4">
    <source>
        <dbReference type="ARBA" id="ARBA00022840"/>
    </source>
</evidence>
<dbReference type="GO" id="GO:0005524">
    <property type="term" value="F:ATP binding"/>
    <property type="evidence" value="ECO:0007669"/>
    <property type="project" value="UniProtKB-UniRule"/>
</dbReference>
<dbReference type="InterPro" id="IPR008271">
    <property type="entry name" value="Ser/Thr_kinase_AS"/>
</dbReference>
<proteinExistence type="predicted"/>
<dbReference type="Pfam" id="PF00069">
    <property type="entry name" value="Pkinase"/>
    <property type="match status" value="1"/>
</dbReference>
<evidence type="ECO:0000256" key="2">
    <source>
        <dbReference type="ARBA" id="ARBA00022741"/>
    </source>
</evidence>
<dbReference type="SMART" id="SM00220">
    <property type="entry name" value="S_TKc"/>
    <property type="match status" value="1"/>
</dbReference>
<feature type="region of interest" description="Disordered" evidence="6">
    <location>
        <begin position="295"/>
        <end position="340"/>
    </location>
</feature>
<dbReference type="CDD" id="cd14014">
    <property type="entry name" value="STKc_PknB_like"/>
    <property type="match status" value="1"/>
</dbReference>
<dbReference type="PANTHER" id="PTHR43289">
    <property type="entry name" value="MITOGEN-ACTIVATED PROTEIN KINASE KINASE KINASE 20-RELATED"/>
    <property type="match status" value="1"/>
</dbReference>
<evidence type="ECO:0000256" key="5">
    <source>
        <dbReference type="PROSITE-ProRule" id="PRU10141"/>
    </source>
</evidence>
<keyword evidence="1" id="KW-0808">Transferase</keyword>
<evidence type="ECO:0000256" key="3">
    <source>
        <dbReference type="ARBA" id="ARBA00022777"/>
    </source>
</evidence>
<dbReference type="PROSITE" id="PS50011">
    <property type="entry name" value="PROTEIN_KINASE_DOM"/>
    <property type="match status" value="1"/>
</dbReference>